<dbReference type="Proteomes" id="UP001432322">
    <property type="component" value="Unassembled WGS sequence"/>
</dbReference>
<gene>
    <name evidence="1" type="ORF">PFISCL1PPCAC_4563</name>
</gene>
<reference evidence="1" key="1">
    <citation type="submission" date="2023-10" db="EMBL/GenBank/DDBJ databases">
        <title>Genome assembly of Pristionchus species.</title>
        <authorList>
            <person name="Yoshida K."/>
            <person name="Sommer R.J."/>
        </authorList>
    </citation>
    <scope>NUCLEOTIDE SEQUENCE</scope>
    <source>
        <strain evidence="1">RS5133</strain>
    </source>
</reference>
<sequence length="99" mass="11153">YTRVTVRSGTVGTLNELPRTIPFLQIDALASLEESIEQLSFDPRIARNETTVLHNFVHCPSISNKSNSRPRPLSLLVAIEENLIVQEYHADSISAREHK</sequence>
<keyword evidence="2" id="KW-1185">Reference proteome</keyword>
<dbReference type="AlphaFoldDB" id="A0AAV5V3F0"/>
<comment type="caution">
    <text evidence="1">The sequence shown here is derived from an EMBL/GenBank/DDBJ whole genome shotgun (WGS) entry which is preliminary data.</text>
</comment>
<accession>A0AAV5V3F0</accession>
<evidence type="ECO:0000313" key="2">
    <source>
        <dbReference type="Proteomes" id="UP001432322"/>
    </source>
</evidence>
<name>A0AAV5V3F0_9BILA</name>
<proteinExistence type="predicted"/>
<organism evidence="1 2">
    <name type="scientific">Pristionchus fissidentatus</name>
    <dbReference type="NCBI Taxonomy" id="1538716"/>
    <lineage>
        <taxon>Eukaryota</taxon>
        <taxon>Metazoa</taxon>
        <taxon>Ecdysozoa</taxon>
        <taxon>Nematoda</taxon>
        <taxon>Chromadorea</taxon>
        <taxon>Rhabditida</taxon>
        <taxon>Rhabditina</taxon>
        <taxon>Diplogasteromorpha</taxon>
        <taxon>Diplogasteroidea</taxon>
        <taxon>Neodiplogasteridae</taxon>
        <taxon>Pristionchus</taxon>
    </lineage>
</organism>
<feature type="non-terminal residue" evidence="1">
    <location>
        <position position="1"/>
    </location>
</feature>
<evidence type="ECO:0000313" key="1">
    <source>
        <dbReference type="EMBL" id="GMT13266.1"/>
    </source>
</evidence>
<dbReference type="EMBL" id="BTSY01000002">
    <property type="protein sequence ID" value="GMT13266.1"/>
    <property type="molecule type" value="Genomic_DNA"/>
</dbReference>
<protein>
    <submittedName>
        <fullName evidence="1">Uncharacterized protein</fullName>
    </submittedName>
</protein>
<feature type="non-terminal residue" evidence="1">
    <location>
        <position position="99"/>
    </location>
</feature>